<dbReference type="Proteomes" id="UP000000755">
    <property type="component" value="Chromosome"/>
</dbReference>
<gene>
    <name evidence="1" type="ordered locus">GFO_1673</name>
</gene>
<dbReference type="HOGENOM" id="CLU_2897872_0_0_10"/>
<sequence>MFKCKLISNESMSCLITGIKGSFQFNRKYLFFISIFRDLLQIQVYLQVFTDHLSKFNFRLSK</sequence>
<reference evidence="1 2" key="1">
    <citation type="journal article" date="2006" name="Environ. Microbiol.">
        <title>Whole genome analysis of the marine Bacteroidetes'Gramella forsetii' reveals adaptations to degradation of polymeric organic matter.</title>
        <authorList>
            <person name="Bauer M."/>
            <person name="Kube M."/>
            <person name="Teeling H."/>
            <person name="Richter M."/>
            <person name="Lombardot T."/>
            <person name="Allers E."/>
            <person name="Wuerdemann C.A."/>
            <person name="Quast C."/>
            <person name="Kuhl H."/>
            <person name="Knaust F."/>
            <person name="Woebken D."/>
            <person name="Bischof K."/>
            <person name="Mussmann M."/>
            <person name="Choudhuri J.V."/>
            <person name="Meyer F."/>
            <person name="Reinhardt R."/>
            <person name="Amann R.I."/>
            <person name="Gloeckner F.O."/>
        </authorList>
    </citation>
    <scope>NUCLEOTIDE SEQUENCE [LARGE SCALE GENOMIC DNA]</scope>
    <source>
        <strain evidence="1 2">KT0803</strain>
    </source>
</reference>
<evidence type="ECO:0000313" key="1">
    <source>
        <dbReference type="EMBL" id="CAL66644.1"/>
    </source>
</evidence>
<evidence type="ECO:0000313" key="2">
    <source>
        <dbReference type="Proteomes" id="UP000000755"/>
    </source>
</evidence>
<name>A0M1Z9_CHRFK</name>
<dbReference type="AlphaFoldDB" id="A0M1Z9"/>
<organism evidence="1 2">
    <name type="scientific">Christiangramia forsetii (strain DSM 17595 / CGMCC 1.15422 / KT0803)</name>
    <name type="common">Gramella forsetii</name>
    <dbReference type="NCBI Taxonomy" id="411154"/>
    <lineage>
        <taxon>Bacteria</taxon>
        <taxon>Pseudomonadati</taxon>
        <taxon>Bacteroidota</taxon>
        <taxon>Flavobacteriia</taxon>
        <taxon>Flavobacteriales</taxon>
        <taxon>Flavobacteriaceae</taxon>
        <taxon>Christiangramia</taxon>
    </lineage>
</organism>
<protein>
    <submittedName>
        <fullName evidence="1">Uncharacterized protein</fullName>
    </submittedName>
</protein>
<proteinExistence type="predicted"/>
<dbReference type="EMBL" id="CU207366">
    <property type="protein sequence ID" value="CAL66644.1"/>
    <property type="molecule type" value="Genomic_DNA"/>
</dbReference>
<accession>A0M1Z9</accession>
<dbReference type="KEGG" id="gfo:GFO_1673"/>